<gene>
    <name evidence="3" type="ORF">A3D56_01895</name>
</gene>
<evidence type="ECO:0000256" key="1">
    <source>
        <dbReference type="SAM" id="Phobius"/>
    </source>
</evidence>
<reference evidence="3 4" key="1">
    <citation type="journal article" date="2016" name="Nat. Commun.">
        <title>Thousands of microbial genomes shed light on interconnected biogeochemical processes in an aquifer system.</title>
        <authorList>
            <person name="Anantharaman K."/>
            <person name="Brown C.T."/>
            <person name="Hug L.A."/>
            <person name="Sharon I."/>
            <person name="Castelle C.J."/>
            <person name="Probst A.J."/>
            <person name="Thomas B.C."/>
            <person name="Singh A."/>
            <person name="Wilkins M.J."/>
            <person name="Karaoz U."/>
            <person name="Brodie E.L."/>
            <person name="Williams K.H."/>
            <person name="Hubbard S.S."/>
            <person name="Banfield J.F."/>
        </authorList>
    </citation>
    <scope>NUCLEOTIDE SEQUENCE [LARGE SCALE GENOMIC DNA]</scope>
</reference>
<dbReference type="PANTHER" id="PTHR19328:SF53">
    <property type="entry name" value="MEMBRANE PROTEIN"/>
    <property type="match status" value="1"/>
</dbReference>
<keyword evidence="1" id="KW-0812">Transmembrane</keyword>
<accession>A0A1G2MTI1</accession>
<dbReference type="Gene3D" id="2.120.10.30">
    <property type="entry name" value="TolB, C-terminal domain"/>
    <property type="match status" value="1"/>
</dbReference>
<dbReference type="AlphaFoldDB" id="A0A1G2MTI1"/>
<name>A0A1G2MTI1_9BACT</name>
<evidence type="ECO:0000313" key="4">
    <source>
        <dbReference type="Proteomes" id="UP000177943"/>
    </source>
</evidence>
<dbReference type="SUPFAM" id="SSF50952">
    <property type="entry name" value="Soluble quinoprotein glucose dehydrogenase"/>
    <property type="match status" value="1"/>
</dbReference>
<sequence>MKKTFVWKFIFVLILLVIVGALLWWLKKDIGSIKVPPTRETGTTSGNTNAITDALKVPAGFKIEVYASGLTGARVIEFDSMGRLLVSQTGEGKITALVDTDNDDRVDSLKVILENLNKPHGMAFRCTTSDTNCLLYVAERDALSSYEYDSENITVGQPKKLLDISASLSDRHSTRSLLFLPYPNEDTLLISVGSSCNVCNETDLMRGRIISYNIKTGKSEEYARGLRNSVFMTLDPIFGKVFATEMGRDGLGDDIPPDEINIIEKGKNYGWPFCYGKNVHDGDFDPKGESGVCNTLSPSFIDLQAHSAPLGLAFIPEEGWPEEFWYNLLISFHGSWNRLTPTGYKIVRLRMNSKGEYLGSEDFITGWLKADGKKLGRPVDIKVFSGGTAYISDDLNGLVYKLIRVR</sequence>
<dbReference type="InterPro" id="IPR011042">
    <property type="entry name" value="6-blade_b-propeller_TolB-like"/>
</dbReference>
<evidence type="ECO:0000259" key="2">
    <source>
        <dbReference type="Pfam" id="PF22807"/>
    </source>
</evidence>
<keyword evidence="1" id="KW-0472">Membrane</keyword>
<feature type="domain" description="Pyrroloquinoline quinone-dependent pyranose dehydrogenase beta-propeller" evidence="2">
    <location>
        <begin position="56"/>
        <end position="400"/>
    </location>
</feature>
<dbReference type="EMBL" id="MHRP01000020">
    <property type="protein sequence ID" value="OHA27187.1"/>
    <property type="molecule type" value="Genomic_DNA"/>
</dbReference>
<proteinExistence type="predicted"/>
<dbReference type="InterPro" id="IPR011041">
    <property type="entry name" value="Quinoprot_gluc/sorb_DH_b-prop"/>
</dbReference>
<feature type="transmembrane region" description="Helical" evidence="1">
    <location>
        <begin position="6"/>
        <end position="26"/>
    </location>
</feature>
<protein>
    <recommendedName>
        <fullName evidence="2">Pyrroloquinoline quinone-dependent pyranose dehydrogenase beta-propeller domain-containing protein</fullName>
    </recommendedName>
</protein>
<keyword evidence="1" id="KW-1133">Transmembrane helix</keyword>
<dbReference type="InterPro" id="IPR054539">
    <property type="entry name" value="Beta-prop_PDH"/>
</dbReference>
<evidence type="ECO:0000313" key="3">
    <source>
        <dbReference type="EMBL" id="OHA27187.1"/>
    </source>
</evidence>
<organism evidence="3 4">
    <name type="scientific">Candidatus Taylorbacteria bacterium RIFCSPHIGHO2_02_FULL_45_35</name>
    <dbReference type="NCBI Taxonomy" id="1802311"/>
    <lineage>
        <taxon>Bacteria</taxon>
        <taxon>Candidatus Tayloriibacteriota</taxon>
    </lineage>
</organism>
<dbReference type="Proteomes" id="UP000177943">
    <property type="component" value="Unassembled WGS sequence"/>
</dbReference>
<comment type="caution">
    <text evidence="3">The sequence shown here is derived from an EMBL/GenBank/DDBJ whole genome shotgun (WGS) entry which is preliminary data.</text>
</comment>
<dbReference type="PANTHER" id="PTHR19328">
    <property type="entry name" value="HEDGEHOG-INTERACTING PROTEIN"/>
    <property type="match status" value="1"/>
</dbReference>
<dbReference type="Pfam" id="PF22807">
    <property type="entry name" value="TrAA12"/>
    <property type="match status" value="1"/>
</dbReference>